<reference evidence="2" key="3">
    <citation type="journal article" name="Syst. Appl. Microbiol.">
        <title>Streptomyces alkaliterrae sp. nov., isolated from an alkaline soil, and emended descriptions of Streptomyces alkaliphilus, Streptomyces calidiresistens and Streptomyces durbertensis.</title>
        <authorList>
            <person name="Swiecimska M."/>
            <person name="Golinska P."/>
            <person name="Nouioui I."/>
            <person name="Wypij M."/>
            <person name="Rai M."/>
            <person name="Sangal V."/>
            <person name="Goodfellow M."/>
        </authorList>
    </citation>
    <scope>NUCLEOTIDE SEQUENCE</scope>
    <source>
        <strain evidence="2">OF3</strain>
        <strain evidence="3">OF8</strain>
    </source>
</reference>
<gene>
    <name evidence="4" type="ORF">FNX44_006705</name>
    <name evidence="2" type="ORF">H3146_11740</name>
    <name evidence="3" type="ORF">H3147_17305</name>
</gene>
<proteinExistence type="predicted"/>
<dbReference type="Proteomes" id="UP000320857">
    <property type="component" value="Unassembled WGS sequence"/>
</dbReference>
<keyword evidence="1" id="KW-0732">Signal</keyword>
<sequence>MSVLLLVCVLGLPSLVACGLLEDKEDRPEVSEVVGLWRGGGERTVEFHASGEVELGNVRCKEVLASAGSGMANKVGEWEVGQDRTGAEVILLEFPKGFCDSRGSMERVFYYYRKSGELYLHLTNPDMHDKNLTFRRVSVHADGDSDQ</sequence>
<evidence type="ECO:0008006" key="8">
    <source>
        <dbReference type="Google" id="ProtNLM"/>
    </source>
</evidence>
<protein>
    <recommendedName>
        <fullName evidence="8">Lipoprotein</fullName>
    </recommendedName>
</protein>
<evidence type="ECO:0000313" key="7">
    <source>
        <dbReference type="Proteomes" id="UP000525686"/>
    </source>
</evidence>
<accession>A0A5P0YMT2</accession>
<evidence type="ECO:0000256" key="1">
    <source>
        <dbReference type="SAM" id="SignalP"/>
    </source>
</evidence>
<evidence type="ECO:0000313" key="2">
    <source>
        <dbReference type="EMBL" id="MBB1254033.1"/>
    </source>
</evidence>
<reference evidence="6 7" key="2">
    <citation type="submission" date="2020-05" db="EMBL/GenBank/DDBJ databases">
        <title>Classification of alakaliphilic streptomycetes isolated from an alkaline soil next to Lonar Crater, India and a proposal for the recognition of Streptomyces alkaliterrae sp. nov.</title>
        <authorList>
            <person name="Golinska P."/>
        </authorList>
    </citation>
    <scope>NUCLEOTIDE SEQUENCE [LARGE SCALE GENOMIC DNA]</scope>
    <source>
        <strain evidence="7">OF3</strain>
        <strain evidence="6">OF8</strain>
    </source>
</reference>
<keyword evidence="5" id="KW-1185">Reference proteome</keyword>
<dbReference type="EMBL" id="JABJWZ010000084">
    <property type="protein sequence ID" value="MBB1254033.1"/>
    <property type="molecule type" value="Genomic_DNA"/>
</dbReference>
<evidence type="ECO:0000313" key="3">
    <source>
        <dbReference type="EMBL" id="MBB1260572.1"/>
    </source>
</evidence>
<evidence type="ECO:0000313" key="4">
    <source>
        <dbReference type="EMBL" id="MQS01571.1"/>
    </source>
</evidence>
<organism evidence="4 5">
    <name type="scientific">Streptomyces alkaliterrae</name>
    <dbReference type="NCBI Taxonomy" id="2213162"/>
    <lineage>
        <taxon>Bacteria</taxon>
        <taxon>Bacillati</taxon>
        <taxon>Actinomycetota</taxon>
        <taxon>Actinomycetes</taxon>
        <taxon>Kitasatosporales</taxon>
        <taxon>Streptomycetaceae</taxon>
        <taxon>Streptomyces</taxon>
    </lineage>
</organism>
<dbReference type="Proteomes" id="UP000517765">
    <property type="component" value="Unassembled WGS sequence"/>
</dbReference>
<dbReference type="AlphaFoldDB" id="A0A5P0YMT2"/>
<name>A0A5P0YMT2_9ACTN</name>
<evidence type="ECO:0000313" key="6">
    <source>
        <dbReference type="Proteomes" id="UP000517765"/>
    </source>
</evidence>
<comment type="caution">
    <text evidence="4">The sequence shown here is derived from an EMBL/GenBank/DDBJ whole genome shotgun (WGS) entry which is preliminary data.</text>
</comment>
<evidence type="ECO:0000313" key="5">
    <source>
        <dbReference type="Proteomes" id="UP000320857"/>
    </source>
</evidence>
<dbReference type="EMBL" id="VJYK02000046">
    <property type="protein sequence ID" value="MQS01571.1"/>
    <property type="molecule type" value="Genomic_DNA"/>
</dbReference>
<reference evidence="4 5" key="1">
    <citation type="submission" date="2019-10" db="EMBL/GenBank/DDBJ databases">
        <title>Streptomyces sp. nov., a novel actinobacterium isolated from alkaline environment.</title>
        <authorList>
            <person name="Golinska P."/>
        </authorList>
    </citation>
    <scope>NUCLEOTIDE SEQUENCE [LARGE SCALE GENOMIC DNA]</scope>
    <source>
        <strain evidence="4 5">OF1</strain>
    </source>
</reference>
<dbReference type="RefSeq" id="WP_143647045.1">
    <property type="nucleotide sequence ID" value="NZ_JABJWZ010000084.1"/>
</dbReference>
<feature type="signal peptide" evidence="1">
    <location>
        <begin position="1"/>
        <end position="19"/>
    </location>
</feature>
<feature type="chain" id="PRO_5038308149" description="Lipoprotein" evidence="1">
    <location>
        <begin position="20"/>
        <end position="147"/>
    </location>
</feature>
<dbReference type="Proteomes" id="UP000525686">
    <property type="component" value="Unassembled WGS sequence"/>
</dbReference>
<dbReference type="EMBL" id="JABJXA010000105">
    <property type="protein sequence ID" value="MBB1260572.1"/>
    <property type="molecule type" value="Genomic_DNA"/>
</dbReference>